<feature type="domain" description="Beta-ketoacyl synthase-like N-terminal" evidence="1">
    <location>
        <begin position="44"/>
        <end position="141"/>
    </location>
</feature>
<dbReference type="InterPro" id="IPR016039">
    <property type="entry name" value="Thiolase-like"/>
</dbReference>
<evidence type="ECO:0000259" key="1">
    <source>
        <dbReference type="Pfam" id="PF00109"/>
    </source>
</evidence>
<dbReference type="SUPFAM" id="SSF53901">
    <property type="entry name" value="Thiolase-like"/>
    <property type="match status" value="1"/>
</dbReference>
<comment type="caution">
    <text evidence="2">The sequence shown here is derived from an EMBL/GenBank/DDBJ whole genome shotgun (WGS) entry which is preliminary data.</text>
</comment>
<gene>
    <name evidence="2" type="ORF">J34TS1_39760</name>
</gene>
<protein>
    <recommendedName>
        <fullName evidence="1">Beta-ketoacyl synthase-like N-terminal domain-containing protein</fullName>
    </recommendedName>
</protein>
<organism evidence="2 3">
    <name type="scientific">Paenibacillus azoreducens</name>
    <dbReference type="NCBI Taxonomy" id="116718"/>
    <lineage>
        <taxon>Bacteria</taxon>
        <taxon>Bacillati</taxon>
        <taxon>Bacillota</taxon>
        <taxon>Bacilli</taxon>
        <taxon>Bacillales</taxon>
        <taxon>Paenibacillaceae</taxon>
        <taxon>Paenibacillus</taxon>
    </lineage>
</organism>
<keyword evidence="3" id="KW-1185">Reference proteome</keyword>
<dbReference type="Gene3D" id="3.40.47.10">
    <property type="match status" value="1"/>
</dbReference>
<dbReference type="Pfam" id="PF00109">
    <property type="entry name" value="ketoacyl-synt"/>
    <property type="match status" value="1"/>
</dbReference>
<dbReference type="RefSeq" id="WP_212979757.1">
    <property type="nucleotide sequence ID" value="NZ_AP025343.1"/>
</dbReference>
<dbReference type="Proteomes" id="UP000682811">
    <property type="component" value="Unassembled WGS sequence"/>
</dbReference>
<dbReference type="GO" id="GO:0016746">
    <property type="term" value="F:acyltransferase activity"/>
    <property type="evidence" value="ECO:0007669"/>
    <property type="project" value="InterPro"/>
</dbReference>
<dbReference type="InterPro" id="IPR014030">
    <property type="entry name" value="Ketoacyl_synth_N"/>
</dbReference>
<dbReference type="EMBL" id="BORT01000020">
    <property type="protein sequence ID" value="GIO49211.1"/>
    <property type="molecule type" value="Genomic_DNA"/>
</dbReference>
<reference evidence="2 3" key="1">
    <citation type="submission" date="2021-03" db="EMBL/GenBank/DDBJ databases">
        <title>Antimicrobial resistance genes in bacteria isolated from Japanese honey, and their potential for conferring macrolide and lincosamide resistance in the American foulbrood pathogen Paenibacillus larvae.</title>
        <authorList>
            <person name="Okamoto M."/>
            <person name="Kumagai M."/>
            <person name="Kanamori H."/>
            <person name="Takamatsu D."/>
        </authorList>
    </citation>
    <scope>NUCLEOTIDE SEQUENCE [LARGE SCALE GENOMIC DNA]</scope>
    <source>
        <strain evidence="2 3">J34TS1</strain>
    </source>
</reference>
<evidence type="ECO:0000313" key="3">
    <source>
        <dbReference type="Proteomes" id="UP000682811"/>
    </source>
</evidence>
<sequence>MDINIMTTGMVTPAGNDENTIWTNIIGNKTATQLNKKISFTSVVSPGKARKMSRFSQLGLCAAVSSVNNIGDAFAQMDRNRVGAIFTTGYGPLETNLEFAKQMIQDEPDFCSPTVFMNTVHNACLGNIAMELKITGPSTMLLGSNHFMLSKLILEENKADLILAGSIEEYNEELKESLEENGLKSSDIGEASIVFGLARASKDRSDNIKLTEVVSFGLGFNPYEHITEDKVKESRLGDYLKVFFENNQVDAVIINDRTSALGQFEYEFLSDRAAKCIIIDKCNDFFGNVLGCDLGLKLLVAKLCLENNTIPPSLNTKQLQYSCFGKVAVLSTEITGNYSIAVLEK</sequence>
<name>A0A920CPZ1_9BACL</name>
<proteinExistence type="predicted"/>
<accession>A0A920CPZ1</accession>
<evidence type="ECO:0000313" key="2">
    <source>
        <dbReference type="EMBL" id="GIO49211.1"/>
    </source>
</evidence>
<dbReference type="AlphaFoldDB" id="A0A920CPZ1"/>